<evidence type="ECO:0000313" key="4">
    <source>
        <dbReference type="EMBL" id="PSW99085.1"/>
    </source>
</evidence>
<proteinExistence type="predicted"/>
<dbReference type="PANTHER" id="PTHR36121">
    <property type="entry name" value="PROTEIN SXY"/>
    <property type="match status" value="1"/>
</dbReference>
<evidence type="ECO:0000313" key="5">
    <source>
        <dbReference type="Proteomes" id="UP000241190"/>
    </source>
</evidence>
<dbReference type="PIRSF" id="PIRSF028788">
    <property type="entry name" value="TfoX_Sxy"/>
    <property type="match status" value="1"/>
</dbReference>
<dbReference type="Gene3D" id="3.30.1460.30">
    <property type="entry name" value="YgaC/TfoX-N like chaperone"/>
    <property type="match status" value="1"/>
</dbReference>
<dbReference type="RefSeq" id="WP_045036676.1">
    <property type="nucleotide sequence ID" value="NZ_JZSR01000011.1"/>
</dbReference>
<dbReference type="GO" id="GO:0030420">
    <property type="term" value="P:establishment of competence for transformation"/>
    <property type="evidence" value="ECO:0007669"/>
    <property type="project" value="InterPro"/>
</dbReference>
<dbReference type="InterPro" id="IPR007077">
    <property type="entry name" value="TfoX_C"/>
</dbReference>
<dbReference type="OrthoDB" id="4225809at2"/>
<organism evidence="3 6">
    <name type="scientific">Photobacterium iliopiscarium</name>
    <dbReference type="NCBI Taxonomy" id="56192"/>
    <lineage>
        <taxon>Bacteria</taxon>
        <taxon>Pseudomonadati</taxon>
        <taxon>Pseudomonadota</taxon>
        <taxon>Gammaproteobacteria</taxon>
        <taxon>Vibrionales</taxon>
        <taxon>Vibrionaceae</taxon>
        <taxon>Photobacterium</taxon>
    </lineage>
</organism>
<reference evidence="3 6" key="1">
    <citation type="submission" date="2018-01" db="EMBL/GenBank/DDBJ databases">
        <title>Whole genome sequencing of Histamine producing bacteria.</title>
        <authorList>
            <person name="Butler K."/>
        </authorList>
    </citation>
    <scope>NUCLEOTIDE SEQUENCE [LARGE SCALE GENOMIC DNA]</scope>
    <source>
        <strain evidence="4 5">ATCC 51761</strain>
        <strain evidence="3 6">NCIMB 13481</strain>
    </source>
</reference>
<dbReference type="Pfam" id="PF04993">
    <property type="entry name" value="TfoX_N"/>
    <property type="match status" value="1"/>
</dbReference>
<feature type="domain" description="TfoX C-terminal" evidence="2">
    <location>
        <begin position="114"/>
        <end position="193"/>
    </location>
</feature>
<comment type="caution">
    <text evidence="3">The sequence shown here is derived from an EMBL/GenBank/DDBJ whole genome shotgun (WGS) entry which is preliminary data.</text>
</comment>
<dbReference type="EMBL" id="PYLW01000003">
    <property type="protein sequence ID" value="PSV98779.1"/>
    <property type="molecule type" value="Genomic_DNA"/>
</dbReference>
<evidence type="ECO:0000313" key="6">
    <source>
        <dbReference type="Proteomes" id="UP000241954"/>
    </source>
</evidence>
<sequence>MTSIKDDYLNYLSKFGQQEKRSMFGGTGVFINSAMFAIVTPTSMYIRGGNDLDTKLIKSGCEKFRHIKKSKTATVNYYEINKLFLTDQSQCDSFVEQSIAFSCRDKDFRTSESNRRLRDLPNMRLTLERMVKKAGVLDVDTFFNVGAVNVFRRVCEHNGQELDHKLLWIFAGAIQGGHWQLLSEDHKQRLLDEYHQQTH</sequence>
<protein>
    <submittedName>
        <fullName evidence="3">DNA transformation protein</fullName>
    </submittedName>
</protein>
<dbReference type="PANTHER" id="PTHR36121:SF1">
    <property type="entry name" value="PROTEIN SXY"/>
    <property type="match status" value="1"/>
</dbReference>
<name>A0A0D8PXI3_9GAMM</name>
<dbReference type="Proteomes" id="UP000241190">
    <property type="component" value="Unassembled WGS sequence"/>
</dbReference>
<dbReference type="EMBL" id="PYOP01000004">
    <property type="protein sequence ID" value="PSW99085.1"/>
    <property type="molecule type" value="Genomic_DNA"/>
</dbReference>
<dbReference type="SUPFAM" id="SSF159894">
    <property type="entry name" value="YgaC/TfoX-N like"/>
    <property type="match status" value="1"/>
</dbReference>
<dbReference type="Proteomes" id="UP000241954">
    <property type="component" value="Unassembled WGS sequence"/>
</dbReference>
<dbReference type="GeneID" id="93547936"/>
<dbReference type="InterPro" id="IPR047525">
    <property type="entry name" value="TfoX-like"/>
</dbReference>
<dbReference type="InterPro" id="IPR007076">
    <property type="entry name" value="TfoX_N"/>
</dbReference>
<evidence type="ECO:0000259" key="2">
    <source>
        <dbReference type="Pfam" id="PF04994"/>
    </source>
</evidence>
<keyword evidence="5" id="KW-1185">Reference proteome</keyword>
<dbReference type="InterPro" id="IPR026256">
    <property type="entry name" value="TfoX-like_gammaprotbact"/>
</dbReference>
<accession>A0A0D8PXI3</accession>
<evidence type="ECO:0000313" key="3">
    <source>
        <dbReference type="EMBL" id="PSV98779.1"/>
    </source>
</evidence>
<dbReference type="Gene3D" id="1.10.150.20">
    <property type="entry name" value="5' to 3' exonuclease, C-terminal subdomain"/>
    <property type="match status" value="1"/>
</dbReference>
<gene>
    <name evidence="3" type="ORF">C9I88_04965</name>
    <name evidence="4" type="ORF">C9J52_03560</name>
</gene>
<feature type="domain" description="TfoX N-terminal" evidence="1">
    <location>
        <begin position="11"/>
        <end position="101"/>
    </location>
</feature>
<evidence type="ECO:0000259" key="1">
    <source>
        <dbReference type="Pfam" id="PF04993"/>
    </source>
</evidence>
<dbReference type="Pfam" id="PF04994">
    <property type="entry name" value="TfoX_C"/>
    <property type="match status" value="1"/>
</dbReference>
<dbReference type="AlphaFoldDB" id="A0A0D8PXI3"/>